<comment type="similarity">
    <text evidence="1">Belongs to the FAM154 family.</text>
</comment>
<evidence type="ECO:0000313" key="4">
    <source>
        <dbReference type="Proteomes" id="UP001054837"/>
    </source>
</evidence>
<evidence type="ECO:0000256" key="2">
    <source>
        <dbReference type="SAM" id="MobiDB-lite"/>
    </source>
</evidence>
<name>A0AAV4NRN6_9ARAC</name>
<dbReference type="PANTHER" id="PTHR31516">
    <property type="entry name" value="STABILIZER OF AXONEMAL MICROTUBULES 2"/>
    <property type="match status" value="1"/>
</dbReference>
<dbReference type="PANTHER" id="PTHR31516:SF17">
    <property type="entry name" value="STABILIZER OF AXONEMAL MICROTUBULES 2"/>
    <property type="match status" value="1"/>
</dbReference>
<feature type="region of interest" description="Disordered" evidence="2">
    <location>
        <begin position="25"/>
        <end position="146"/>
    </location>
</feature>
<reference evidence="3 4" key="1">
    <citation type="submission" date="2021-06" db="EMBL/GenBank/DDBJ databases">
        <title>Caerostris darwini draft genome.</title>
        <authorList>
            <person name="Kono N."/>
            <person name="Arakawa K."/>
        </authorList>
    </citation>
    <scope>NUCLEOTIDE SEQUENCE [LARGE SCALE GENOMIC DNA]</scope>
</reference>
<accession>A0AAV4NRN6</accession>
<dbReference type="InterPro" id="IPR033336">
    <property type="entry name" value="SAXO1/2"/>
</dbReference>
<dbReference type="Proteomes" id="UP001054837">
    <property type="component" value="Unassembled WGS sequence"/>
</dbReference>
<dbReference type="Pfam" id="PF05217">
    <property type="entry name" value="SAXO1-2"/>
    <property type="match status" value="1"/>
</dbReference>
<keyword evidence="4" id="KW-1185">Reference proteome</keyword>
<comment type="caution">
    <text evidence="3">The sequence shown here is derived from an EMBL/GenBank/DDBJ whole genome shotgun (WGS) entry which is preliminary data.</text>
</comment>
<dbReference type="GO" id="GO:0008017">
    <property type="term" value="F:microtubule binding"/>
    <property type="evidence" value="ECO:0007669"/>
    <property type="project" value="InterPro"/>
</dbReference>
<sequence length="146" mass="16922">MRQCICQICICGRHHCEHKKSKRQVPFAKDQDDGFKITEHKDRYRPYGYQPPESPIKPASGADWRGHEPSVKLSTTRRDYVPLPIERRALMRPKVPKEHKGKMSGSTTYNHDYQPKRALKPEKGKKAEGNKDVIMPDATKGKKWKL</sequence>
<evidence type="ECO:0000313" key="3">
    <source>
        <dbReference type="EMBL" id="GIX87053.1"/>
    </source>
</evidence>
<protein>
    <submittedName>
        <fullName evidence="3">Uncharacterized protein</fullName>
    </submittedName>
</protein>
<organism evidence="3 4">
    <name type="scientific">Caerostris darwini</name>
    <dbReference type="NCBI Taxonomy" id="1538125"/>
    <lineage>
        <taxon>Eukaryota</taxon>
        <taxon>Metazoa</taxon>
        <taxon>Ecdysozoa</taxon>
        <taxon>Arthropoda</taxon>
        <taxon>Chelicerata</taxon>
        <taxon>Arachnida</taxon>
        <taxon>Araneae</taxon>
        <taxon>Araneomorphae</taxon>
        <taxon>Entelegynae</taxon>
        <taxon>Araneoidea</taxon>
        <taxon>Araneidae</taxon>
        <taxon>Caerostris</taxon>
    </lineage>
</organism>
<proteinExistence type="inferred from homology"/>
<dbReference type="AlphaFoldDB" id="A0AAV4NRN6"/>
<feature type="compositionally biased region" description="Basic and acidic residues" evidence="2">
    <location>
        <begin position="113"/>
        <end position="131"/>
    </location>
</feature>
<evidence type="ECO:0000256" key="1">
    <source>
        <dbReference type="ARBA" id="ARBA00008738"/>
    </source>
</evidence>
<feature type="compositionally biased region" description="Basic and acidic residues" evidence="2">
    <location>
        <begin position="29"/>
        <end position="45"/>
    </location>
</feature>
<feature type="compositionally biased region" description="Basic and acidic residues" evidence="2">
    <location>
        <begin position="64"/>
        <end position="89"/>
    </location>
</feature>
<dbReference type="EMBL" id="BPLQ01001960">
    <property type="protein sequence ID" value="GIX87053.1"/>
    <property type="molecule type" value="Genomic_DNA"/>
</dbReference>
<dbReference type="GO" id="GO:0005856">
    <property type="term" value="C:cytoskeleton"/>
    <property type="evidence" value="ECO:0007669"/>
    <property type="project" value="TreeGrafter"/>
</dbReference>
<gene>
    <name evidence="3" type="primary">AVEN_21101_1</name>
    <name evidence="3" type="ORF">CDAR_317201</name>
</gene>